<dbReference type="Proteomes" id="UP000243686">
    <property type="component" value="Unassembled WGS sequence"/>
</dbReference>
<proteinExistence type="predicted"/>
<keyword evidence="2" id="KW-1185">Reference proteome</keyword>
<evidence type="ECO:0000313" key="2">
    <source>
        <dbReference type="Proteomes" id="UP000243686"/>
    </source>
</evidence>
<dbReference type="AlphaFoldDB" id="A0A1S8X8W0"/>
<evidence type="ECO:0000313" key="1">
    <source>
        <dbReference type="EMBL" id="OON23139.1"/>
    </source>
</evidence>
<sequence>MGCCPITNNEEVSPQKDNHRSVCGSCGCTPLNACEQAVPPIMDTVCYAKSAHPSVEVSFGVPIGVHTVLGSDGHPRICAHVRYTKGVRKKNVLGNPNCTLDITRHSRGVLVLGWKY</sequence>
<dbReference type="EMBL" id="KV891603">
    <property type="protein sequence ID" value="OON23139.1"/>
    <property type="molecule type" value="Genomic_DNA"/>
</dbReference>
<accession>A0A1S8X8W0</accession>
<gene>
    <name evidence="1" type="ORF">X801_00952</name>
</gene>
<organism evidence="1 2">
    <name type="scientific">Opisthorchis viverrini</name>
    <name type="common">Southeast Asian liver fluke</name>
    <dbReference type="NCBI Taxonomy" id="6198"/>
    <lineage>
        <taxon>Eukaryota</taxon>
        <taxon>Metazoa</taxon>
        <taxon>Spiralia</taxon>
        <taxon>Lophotrochozoa</taxon>
        <taxon>Platyhelminthes</taxon>
        <taxon>Trematoda</taxon>
        <taxon>Digenea</taxon>
        <taxon>Opisthorchiida</taxon>
        <taxon>Opisthorchiata</taxon>
        <taxon>Opisthorchiidae</taxon>
        <taxon>Opisthorchis</taxon>
    </lineage>
</organism>
<protein>
    <submittedName>
        <fullName evidence="1">Uncharacterized protein</fullName>
    </submittedName>
</protein>
<reference evidence="1 2" key="1">
    <citation type="submission" date="2015-03" db="EMBL/GenBank/DDBJ databases">
        <title>Draft genome of the nematode, Opisthorchis viverrini.</title>
        <authorList>
            <person name="Mitreva M."/>
        </authorList>
    </citation>
    <scope>NUCLEOTIDE SEQUENCE [LARGE SCALE GENOMIC DNA]</scope>
    <source>
        <strain evidence="1">Khon Kaen</strain>
    </source>
</reference>
<name>A0A1S8X8W0_OPIVI</name>
<feature type="non-terminal residue" evidence="1">
    <location>
        <position position="116"/>
    </location>
</feature>